<dbReference type="Proteomes" id="UP000215374">
    <property type="component" value="Chromosome 1"/>
</dbReference>
<feature type="transmembrane region" description="Helical" evidence="8">
    <location>
        <begin position="209"/>
        <end position="226"/>
    </location>
</feature>
<keyword evidence="4" id="KW-1003">Cell membrane</keyword>
<organism evidence="9 11">
    <name type="scientific">Corynebacterium imitans</name>
    <dbReference type="NCBI Taxonomy" id="156978"/>
    <lineage>
        <taxon>Bacteria</taxon>
        <taxon>Bacillati</taxon>
        <taxon>Actinomycetota</taxon>
        <taxon>Actinomycetes</taxon>
        <taxon>Mycobacteriales</taxon>
        <taxon>Corynebacteriaceae</taxon>
        <taxon>Corynebacterium</taxon>
    </lineage>
</organism>
<keyword evidence="6 8" id="KW-1133">Transmembrane helix</keyword>
<evidence type="ECO:0000313" key="12">
    <source>
        <dbReference type="Proteomes" id="UP000215374"/>
    </source>
</evidence>
<dbReference type="STRING" id="156978.CIMIT_12080"/>
<feature type="transmembrane region" description="Helical" evidence="8">
    <location>
        <begin position="61"/>
        <end position="82"/>
    </location>
</feature>
<dbReference type="HOGENOM" id="CLU_065777_4_1_11"/>
<reference evidence="9 11" key="1">
    <citation type="submission" date="2014-08" db="EMBL/GenBank/DDBJ databases">
        <title>Complete genome sequence of Corynebacterium imitans DSM 44264, isolated from a five-month-old boy with suspected pharyngeal diphtheria.</title>
        <authorList>
            <person name="Mollmann S."/>
            <person name="Albersmeier A."/>
            <person name="Ruckert C."/>
            <person name="Tauch A."/>
        </authorList>
    </citation>
    <scope>NUCLEOTIDE SEQUENCE [LARGE SCALE GENOMIC DNA]</scope>
    <source>
        <strain evidence="9 11">DSM 44264</strain>
    </source>
</reference>
<evidence type="ECO:0000256" key="3">
    <source>
        <dbReference type="ARBA" id="ARBA00022448"/>
    </source>
</evidence>
<feature type="transmembrane region" description="Helical" evidence="8">
    <location>
        <begin position="187"/>
        <end position="203"/>
    </location>
</feature>
<evidence type="ECO:0000256" key="7">
    <source>
        <dbReference type="ARBA" id="ARBA00023136"/>
    </source>
</evidence>
<reference evidence="10 12" key="2">
    <citation type="submission" date="2017-06" db="EMBL/GenBank/DDBJ databases">
        <authorList>
            <consortium name="Pathogen Informatics"/>
        </authorList>
    </citation>
    <scope>NUCLEOTIDE SEQUENCE [LARGE SCALE GENOMIC DNA]</scope>
    <source>
        <strain evidence="10 12">NCTC13015</strain>
    </source>
</reference>
<keyword evidence="7 8" id="KW-0472">Membrane</keyword>
<dbReference type="EMBL" id="LT906467">
    <property type="protein sequence ID" value="SNV52403.1"/>
    <property type="molecule type" value="Genomic_DNA"/>
</dbReference>
<dbReference type="Pfam" id="PF03591">
    <property type="entry name" value="AzlC"/>
    <property type="match status" value="1"/>
</dbReference>
<evidence type="ECO:0000256" key="1">
    <source>
        <dbReference type="ARBA" id="ARBA00004651"/>
    </source>
</evidence>
<keyword evidence="3" id="KW-0813">Transport</keyword>
<name>A0A076NJ95_9CORY</name>
<evidence type="ECO:0000313" key="9">
    <source>
        <dbReference type="EMBL" id="AIJ34519.1"/>
    </source>
</evidence>
<dbReference type="RefSeq" id="WP_038594870.1">
    <property type="nucleotide sequence ID" value="NZ_CP009211.1"/>
</dbReference>
<comment type="subcellular location">
    <subcellularLocation>
        <location evidence="1">Cell membrane</location>
        <topology evidence="1">Multi-pass membrane protein</topology>
    </subcellularLocation>
</comment>
<dbReference type="InterPro" id="IPR011606">
    <property type="entry name" value="Brnchd-chn_aa_trnsp_permease"/>
</dbReference>
<sequence length="238" mass="26222">MTVSRETLEEIRGGIKETWLVGLGLIPLGLAFGLLMTQAGYAWWWTPIFSLVIYAGSMEFLAINMVASGIGPLSAAITGFMVNFRHIFYGLTYPRHRIRSWWGRRYSAYALTDETYAIVSARGPNTPVTGTRLLTIQVVCQLLWVVPGIIGALAGQIIPSSVQGMEFALNALFIVLAYEAFKSSRDLGAVVIAAGMGVLALVLAPSSMLMVALIAYFLLLLVRYWVPALDTKLMWRLR</sequence>
<dbReference type="GO" id="GO:1903785">
    <property type="term" value="P:L-valine transmembrane transport"/>
    <property type="evidence" value="ECO:0007669"/>
    <property type="project" value="TreeGrafter"/>
</dbReference>
<dbReference type="PANTHER" id="PTHR34979:SF1">
    <property type="entry name" value="INNER MEMBRANE PROTEIN YGAZ"/>
    <property type="match status" value="1"/>
</dbReference>
<evidence type="ECO:0000313" key="11">
    <source>
        <dbReference type="Proteomes" id="UP000028780"/>
    </source>
</evidence>
<proteinExistence type="inferred from homology"/>
<keyword evidence="11" id="KW-1185">Reference proteome</keyword>
<protein>
    <submittedName>
        <fullName evidence="9">Branched-chain amino acid ABC transporter permease</fullName>
    </submittedName>
    <submittedName>
        <fullName evidence="10">Predicted branched-chain amino acid permease</fullName>
    </submittedName>
</protein>
<dbReference type="Proteomes" id="UP000028780">
    <property type="component" value="Chromosome"/>
</dbReference>
<dbReference type="eggNOG" id="COG1296">
    <property type="taxonomic scope" value="Bacteria"/>
</dbReference>
<accession>A0A076NJ95</accession>
<evidence type="ECO:0000256" key="8">
    <source>
        <dbReference type="SAM" id="Phobius"/>
    </source>
</evidence>
<dbReference type="AlphaFoldDB" id="A0A076NJ95"/>
<evidence type="ECO:0000256" key="6">
    <source>
        <dbReference type="ARBA" id="ARBA00022989"/>
    </source>
</evidence>
<keyword evidence="5 8" id="KW-0812">Transmembrane</keyword>
<dbReference type="GO" id="GO:0005886">
    <property type="term" value="C:plasma membrane"/>
    <property type="evidence" value="ECO:0007669"/>
    <property type="project" value="UniProtKB-SubCell"/>
</dbReference>
<gene>
    <name evidence="10" type="primary">AzlC</name>
    <name evidence="9" type="ORF">CIMIT_12080</name>
    <name evidence="10" type="ORF">SAMEA4535761_00049</name>
</gene>
<evidence type="ECO:0000256" key="2">
    <source>
        <dbReference type="ARBA" id="ARBA00010735"/>
    </source>
</evidence>
<dbReference type="EMBL" id="CP009211">
    <property type="protein sequence ID" value="AIJ34519.1"/>
    <property type="molecule type" value="Genomic_DNA"/>
</dbReference>
<dbReference type="KEGG" id="cii:CIMIT_12080"/>
<evidence type="ECO:0000313" key="10">
    <source>
        <dbReference type="EMBL" id="SNV52403.1"/>
    </source>
</evidence>
<dbReference type="PANTHER" id="PTHR34979">
    <property type="entry name" value="INNER MEMBRANE PROTEIN YGAZ"/>
    <property type="match status" value="1"/>
</dbReference>
<evidence type="ECO:0000256" key="4">
    <source>
        <dbReference type="ARBA" id="ARBA00022475"/>
    </source>
</evidence>
<comment type="similarity">
    <text evidence="2">Belongs to the AzlC family.</text>
</comment>
<evidence type="ECO:0000256" key="5">
    <source>
        <dbReference type="ARBA" id="ARBA00022692"/>
    </source>
</evidence>
<feature type="transmembrane region" description="Helical" evidence="8">
    <location>
        <begin position="20"/>
        <end position="41"/>
    </location>
</feature>